<feature type="region of interest" description="Disordered" evidence="1">
    <location>
        <begin position="93"/>
        <end position="130"/>
    </location>
</feature>
<feature type="region of interest" description="Disordered" evidence="1">
    <location>
        <begin position="59"/>
        <end position="79"/>
    </location>
</feature>
<dbReference type="EMBL" id="JAAECE010000005">
    <property type="protein sequence ID" value="KAF1801423.1"/>
    <property type="molecule type" value="Genomic_DNA"/>
</dbReference>
<feature type="compositionally biased region" description="Pro residues" evidence="1">
    <location>
        <begin position="63"/>
        <end position="72"/>
    </location>
</feature>
<gene>
    <name evidence="3" type="ORF">FB192DRAFT_1344254</name>
</gene>
<proteinExistence type="predicted"/>
<reference evidence="3 4" key="1">
    <citation type="submission" date="2019-09" db="EMBL/GenBank/DDBJ databases">
        <authorList>
            <consortium name="DOE Joint Genome Institute"/>
            <person name="Mondo S.J."/>
            <person name="Navarro-Mendoza M.I."/>
            <person name="Perez-Arques C."/>
            <person name="Panchal S."/>
            <person name="Nicolas F.E."/>
            <person name="Ganguly P."/>
            <person name="Pangilinan J."/>
            <person name="Grigoriev I."/>
            <person name="Heitman J."/>
            <person name="Sanya K."/>
            <person name="Garre V."/>
        </authorList>
    </citation>
    <scope>NUCLEOTIDE SEQUENCE [LARGE SCALE GENOMIC DNA]</scope>
    <source>
        <strain evidence="3 4">MU402</strain>
    </source>
</reference>
<evidence type="ECO:0000256" key="2">
    <source>
        <dbReference type="SAM" id="Phobius"/>
    </source>
</evidence>
<evidence type="ECO:0000256" key="1">
    <source>
        <dbReference type="SAM" id="MobiDB-lite"/>
    </source>
</evidence>
<feature type="compositionally biased region" description="Low complexity" evidence="1">
    <location>
        <begin position="116"/>
        <end position="126"/>
    </location>
</feature>
<evidence type="ECO:0000313" key="4">
    <source>
        <dbReference type="Proteomes" id="UP000469890"/>
    </source>
</evidence>
<feature type="compositionally biased region" description="Polar residues" evidence="1">
    <location>
        <begin position="93"/>
        <end position="108"/>
    </location>
</feature>
<keyword evidence="2" id="KW-0812">Transmembrane</keyword>
<accession>A0A8H4F2D3</accession>
<comment type="caution">
    <text evidence="3">The sequence shown here is derived from an EMBL/GenBank/DDBJ whole genome shotgun (WGS) entry which is preliminary data.</text>
</comment>
<dbReference type="AlphaFoldDB" id="A0A8H4F2D3"/>
<organism evidence="3 4">
    <name type="scientific">Mucor circinelloides f. lusitanicus</name>
    <name type="common">Mucor racemosus var. lusitanicus</name>
    <dbReference type="NCBI Taxonomy" id="29924"/>
    <lineage>
        <taxon>Eukaryota</taxon>
        <taxon>Fungi</taxon>
        <taxon>Fungi incertae sedis</taxon>
        <taxon>Mucoromycota</taxon>
        <taxon>Mucoromycotina</taxon>
        <taxon>Mucoromycetes</taxon>
        <taxon>Mucorales</taxon>
        <taxon>Mucorineae</taxon>
        <taxon>Mucoraceae</taxon>
        <taxon>Mucor</taxon>
    </lineage>
</organism>
<sequence>MSSWIHEDINFKIAKHQQIIEISKAQLHRMNDLAQQNLELQSAASEAAHLRKIAQLESATNHPLPPSIPSPPTTSGLSASQLAAIAATTPPLNITSTEMSNSQSSNPHHTVPQANAAPDTTTPAPKTKTKRPILSFAQPFPYRSLILILVLPPSFEIVLSTMTLLLIRSFLSLKPAAFIKHA</sequence>
<keyword evidence="2" id="KW-0472">Membrane</keyword>
<feature type="transmembrane region" description="Helical" evidence="2">
    <location>
        <begin position="145"/>
        <end position="167"/>
    </location>
</feature>
<evidence type="ECO:0000313" key="3">
    <source>
        <dbReference type="EMBL" id="KAF1801423.1"/>
    </source>
</evidence>
<keyword evidence="2" id="KW-1133">Transmembrane helix</keyword>
<protein>
    <submittedName>
        <fullName evidence="3">Uncharacterized protein</fullName>
    </submittedName>
</protein>
<name>A0A8H4F2D3_MUCCL</name>
<dbReference type="Proteomes" id="UP000469890">
    <property type="component" value="Unassembled WGS sequence"/>
</dbReference>